<accession>A0A1R1YQW0</accession>
<name>A0A1R1YQW0_9FUNG</name>
<reference evidence="2" key="1">
    <citation type="submission" date="2017-01" db="EMBL/GenBank/DDBJ databases">
        <authorList>
            <person name="Wang Y."/>
            <person name="White M."/>
            <person name="Kvist S."/>
            <person name="Moncalvo J.-M."/>
        </authorList>
    </citation>
    <scope>NUCLEOTIDE SEQUENCE [LARGE SCALE GENOMIC DNA]</scope>
    <source>
        <strain evidence="2">ID-206-W2</strain>
    </source>
</reference>
<dbReference type="EMBL" id="LSSM01000329">
    <property type="protein sequence ID" value="OMJ29283.1"/>
    <property type="molecule type" value="Genomic_DNA"/>
</dbReference>
<comment type="caution">
    <text evidence="1">The sequence shown here is derived from an EMBL/GenBank/DDBJ whole genome shotgun (WGS) entry which is preliminary data.</text>
</comment>
<sequence>MNYNPPQLNDSELSVANMAYKALYGIQIALAQATKLIDYIVHGRILENSGIDNSDDPEVINSGKIGQVPFGLELPGKPTQLVEPDTKPLIYHQVLNTLIAKKTAAKRQRVQHFRKRQQSSIVRIRTAKLLRRRSPVLQLLLKQVQTTKNSTASQIFAGEVEAAERGLNRDTGKPPSYRTPRYLQIDIVQTDGQPMGSEHMAIQYENSVEGRIFAREKFDSGAVSVSKGARKAPFETCGTWSGPFGP</sequence>
<keyword evidence="2" id="KW-1185">Reference proteome</keyword>
<protein>
    <submittedName>
        <fullName evidence="1">Uncharacterized protein</fullName>
    </submittedName>
</protein>
<evidence type="ECO:0000313" key="2">
    <source>
        <dbReference type="Proteomes" id="UP000187429"/>
    </source>
</evidence>
<organism evidence="1 2">
    <name type="scientific">Smittium culicis</name>
    <dbReference type="NCBI Taxonomy" id="133412"/>
    <lineage>
        <taxon>Eukaryota</taxon>
        <taxon>Fungi</taxon>
        <taxon>Fungi incertae sedis</taxon>
        <taxon>Zoopagomycota</taxon>
        <taxon>Kickxellomycotina</taxon>
        <taxon>Harpellomycetes</taxon>
        <taxon>Harpellales</taxon>
        <taxon>Legeriomycetaceae</taxon>
        <taxon>Smittium</taxon>
    </lineage>
</organism>
<evidence type="ECO:0000313" key="1">
    <source>
        <dbReference type="EMBL" id="OMJ29283.1"/>
    </source>
</evidence>
<gene>
    <name evidence="1" type="ORF">AYI69_g1221</name>
</gene>
<dbReference type="AlphaFoldDB" id="A0A1R1YQW0"/>
<proteinExistence type="predicted"/>
<dbReference type="Proteomes" id="UP000187429">
    <property type="component" value="Unassembled WGS sequence"/>
</dbReference>